<comment type="caution">
    <text evidence="2">The sequence shown here is derived from an EMBL/GenBank/DDBJ whole genome shotgun (WGS) entry which is preliminary data.</text>
</comment>
<dbReference type="Proteomes" id="UP001596223">
    <property type="component" value="Unassembled WGS sequence"/>
</dbReference>
<reference evidence="3" key="1">
    <citation type="journal article" date="2019" name="Int. J. Syst. Evol. Microbiol.">
        <title>The Global Catalogue of Microorganisms (GCM) 10K type strain sequencing project: providing services to taxonomists for standard genome sequencing and annotation.</title>
        <authorList>
            <consortium name="The Broad Institute Genomics Platform"/>
            <consortium name="The Broad Institute Genome Sequencing Center for Infectious Disease"/>
            <person name="Wu L."/>
            <person name="Ma J."/>
        </authorList>
    </citation>
    <scope>NUCLEOTIDE SEQUENCE [LARGE SCALE GENOMIC DNA]</scope>
    <source>
        <strain evidence="3">CCUG 36956</strain>
    </source>
</reference>
<dbReference type="EMBL" id="JBHSQN010000014">
    <property type="protein sequence ID" value="MFC6013449.1"/>
    <property type="molecule type" value="Genomic_DNA"/>
</dbReference>
<evidence type="ECO:0000313" key="3">
    <source>
        <dbReference type="Proteomes" id="UP001596223"/>
    </source>
</evidence>
<keyword evidence="3" id="KW-1185">Reference proteome</keyword>
<proteinExistence type="predicted"/>
<feature type="transmembrane region" description="Helical" evidence="1">
    <location>
        <begin position="12"/>
        <end position="32"/>
    </location>
</feature>
<sequence length="134" mass="14387">MRVQVRRRHPKVIAAIVAVTTFGAAIVAFVLAERLFDSRPDWSTETHCRAEAPVPVLVTTLNGLATGLLLAAGIALLCLLMLMLRYPSERSALAVPLTAVAFVLSVLFMFGAGYETVRPEPASVGFNPCGFSSR</sequence>
<evidence type="ECO:0000256" key="1">
    <source>
        <dbReference type="SAM" id="Phobius"/>
    </source>
</evidence>
<keyword evidence="1" id="KW-1133">Transmembrane helix</keyword>
<name>A0ABW1JXD6_9NOCA</name>
<keyword evidence="1" id="KW-0812">Transmembrane</keyword>
<gene>
    <name evidence="2" type="ORF">ACFP3H_20535</name>
</gene>
<organism evidence="2 3">
    <name type="scientific">Nocardia lasii</name>
    <dbReference type="NCBI Taxonomy" id="1616107"/>
    <lineage>
        <taxon>Bacteria</taxon>
        <taxon>Bacillati</taxon>
        <taxon>Actinomycetota</taxon>
        <taxon>Actinomycetes</taxon>
        <taxon>Mycobacteriales</taxon>
        <taxon>Nocardiaceae</taxon>
        <taxon>Nocardia</taxon>
    </lineage>
</organism>
<protein>
    <submittedName>
        <fullName evidence="2">Uncharacterized protein</fullName>
    </submittedName>
</protein>
<keyword evidence="1" id="KW-0472">Membrane</keyword>
<evidence type="ECO:0000313" key="2">
    <source>
        <dbReference type="EMBL" id="MFC6013449.1"/>
    </source>
</evidence>
<feature type="transmembrane region" description="Helical" evidence="1">
    <location>
        <begin position="64"/>
        <end position="84"/>
    </location>
</feature>
<dbReference type="RefSeq" id="WP_378608445.1">
    <property type="nucleotide sequence ID" value="NZ_JBHSQN010000014.1"/>
</dbReference>
<accession>A0ABW1JXD6</accession>
<feature type="transmembrane region" description="Helical" evidence="1">
    <location>
        <begin position="91"/>
        <end position="114"/>
    </location>
</feature>